<dbReference type="STRING" id="451379.A0A0N5AI34"/>
<dbReference type="InterPro" id="IPR011043">
    <property type="entry name" value="Gal_Oxase/kelch_b-propeller"/>
</dbReference>
<sequence length="505" mass="55023">MFEVNTEDVTVPWGRAPDPLDIQTGRYRMAVFQDVIESLDKKFLYFLYDPTEDEQSGTSGGRKGEPAIVLFDLTKRCFTQEIPLRVQGSLKFLFGLKCPSPSGGTVVIVASQDAQYNNQCTLLLWKLNFNADGTTLSSEPRPLLTNPLPTTNEVILALREDAPELVVMAGPGFNVTRIHCLSDYPVSPIETFSVPGAELGHFYDAFVSRGKIYLTSASPNGHFDNTRVHVLNLEGVRNIATEHCKPDPQRGMPSARRQAALATTSGFLLLAGGEIDYGSSIVRLVDYWILNLETFTWLQIPAQMPIPLIEPRLTVSGTGSVYLWGDFDQPLPGMPAGTHLRILRLSGINTTPPSYEDALKQPKTAPFSSLYPSANPATGSSSYPGGPQTQPPPYGMQPTALPASYPQQGSGQPQPGFQVPSSQNSSYSAPYPTSQQPGYPQQTQPSGYPQPGYFGQGGGFSQQPGYPQQPGQVGYQQPTYPQAPQAPTGQYAHYPPEEKKDCVVQ</sequence>
<feature type="compositionally biased region" description="Basic and acidic residues" evidence="1">
    <location>
        <begin position="495"/>
        <end position="505"/>
    </location>
</feature>
<protein>
    <submittedName>
        <fullName evidence="3">Uncharacterized protein</fullName>
    </submittedName>
</protein>
<feature type="compositionally biased region" description="Low complexity" evidence="1">
    <location>
        <begin position="378"/>
        <end position="388"/>
    </location>
</feature>
<evidence type="ECO:0000313" key="2">
    <source>
        <dbReference type="Proteomes" id="UP000046393"/>
    </source>
</evidence>
<dbReference type="WBParaSite" id="SMUV_0000406301-mRNA-1">
    <property type="protein sequence ID" value="SMUV_0000406301-mRNA-1"/>
    <property type="gene ID" value="SMUV_0000406301"/>
</dbReference>
<name>A0A0N5AI34_9BILA</name>
<keyword evidence="2" id="KW-1185">Reference proteome</keyword>
<feature type="compositionally biased region" description="Polar residues" evidence="1">
    <location>
        <begin position="366"/>
        <end position="377"/>
    </location>
</feature>
<feature type="compositionally biased region" description="Low complexity" evidence="1">
    <location>
        <begin position="444"/>
        <end position="453"/>
    </location>
</feature>
<dbReference type="Proteomes" id="UP000046393">
    <property type="component" value="Unplaced"/>
</dbReference>
<dbReference type="InterPro" id="IPR015915">
    <property type="entry name" value="Kelch-typ_b-propeller"/>
</dbReference>
<feature type="region of interest" description="Disordered" evidence="1">
    <location>
        <begin position="365"/>
        <end position="505"/>
    </location>
</feature>
<organism evidence="2 3">
    <name type="scientific">Syphacia muris</name>
    <dbReference type="NCBI Taxonomy" id="451379"/>
    <lineage>
        <taxon>Eukaryota</taxon>
        <taxon>Metazoa</taxon>
        <taxon>Ecdysozoa</taxon>
        <taxon>Nematoda</taxon>
        <taxon>Chromadorea</taxon>
        <taxon>Rhabditida</taxon>
        <taxon>Spirurina</taxon>
        <taxon>Oxyuridomorpha</taxon>
        <taxon>Oxyuroidea</taxon>
        <taxon>Oxyuridae</taxon>
        <taxon>Syphacia</taxon>
    </lineage>
</organism>
<evidence type="ECO:0000256" key="1">
    <source>
        <dbReference type="SAM" id="MobiDB-lite"/>
    </source>
</evidence>
<reference evidence="3" key="1">
    <citation type="submission" date="2017-02" db="UniProtKB">
        <authorList>
            <consortium name="WormBaseParasite"/>
        </authorList>
    </citation>
    <scope>IDENTIFICATION</scope>
</reference>
<feature type="compositionally biased region" description="Low complexity" evidence="1">
    <location>
        <begin position="406"/>
        <end position="423"/>
    </location>
</feature>
<evidence type="ECO:0000313" key="3">
    <source>
        <dbReference type="WBParaSite" id="SMUV_0000406301-mRNA-1"/>
    </source>
</evidence>
<dbReference type="AlphaFoldDB" id="A0A0N5AI34"/>
<feature type="compositionally biased region" description="Low complexity" evidence="1">
    <location>
        <begin position="461"/>
        <end position="492"/>
    </location>
</feature>
<accession>A0A0N5AI34</accession>
<proteinExistence type="predicted"/>
<feature type="compositionally biased region" description="Polar residues" evidence="1">
    <location>
        <begin position="424"/>
        <end position="443"/>
    </location>
</feature>
<dbReference type="SUPFAM" id="SSF50965">
    <property type="entry name" value="Galactose oxidase, central domain"/>
    <property type="match status" value="1"/>
</dbReference>
<dbReference type="Gene3D" id="2.120.10.80">
    <property type="entry name" value="Kelch-type beta propeller"/>
    <property type="match status" value="1"/>
</dbReference>